<reference evidence="1 2" key="1">
    <citation type="journal article" date="2016" name="Environ. Microbiol.">
        <title>New Methyloceanibacter diversity from North Sea sediments includes methanotroph containing solely the soluble methane monooxygenase.</title>
        <authorList>
            <person name="Vekeman B."/>
            <person name="Kerckhof F.M."/>
            <person name="Cremers G."/>
            <person name="de Vos P."/>
            <person name="Vandamme P."/>
            <person name="Boon N."/>
            <person name="Op den Camp H.J."/>
            <person name="Heylen K."/>
        </authorList>
    </citation>
    <scope>NUCLEOTIDE SEQUENCE [LARGE SCALE GENOMIC DNA]</scope>
    <source>
        <strain evidence="1 2">R-67175</strain>
    </source>
</reference>
<evidence type="ECO:0000313" key="1">
    <source>
        <dbReference type="EMBL" id="ODR96754.1"/>
    </source>
</evidence>
<proteinExistence type="predicted"/>
<accession>A0A1E3VTA5</accession>
<comment type="caution">
    <text evidence="1">The sequence shown here is derived from an EMBL/GenBank/DDBJ whole genome shotgun (WGS) entry which is preliminary data.</text>
</comment>
<keyword evidence="2" id="KW-1185">Reference proteome</keyword>
<dbReference type="AlphaFoldDB" id="A0A1E3VTA5"/>
<evidence type="ECO:0000313" key="2">
    <source>
        <dbReference type="Proteomes" id="UP000094472"/>
    </source>
</evidence>
<organism evidence="1 2">
    <name type="scientific">Methyloceanibacter superfactus</name>
    <dbReference type="NCBI Taxonomy" id="1774969"/>
    <lineage>
        <taxon>Bacteria</taxon>
        <taxon>Pseudomonadati</taxon>
        <taxon>Pseudomonadota</taxon>
        <taxon>Alphaproteobacteria</taxon>
        <taxon>Hyphomicrobiales</taxon>
        <taxon>Hyphomicrobiaceae</taxon>
        <taxon>Methyloceanibacter</taxon>
    </lineage>
</organism>
<protein>
    <submittedName>
        <fullName evidence="1">Uncharacterized protein</fullName>
    </submittedName>
</protein>
<dbReference type="EMBL" id="LPWF01000028">
    <property type="protein sequence ID" value="ODR96754.1"/>
    <property type="molecule type" value="Genomic_DNA"/>
</dbReference>
<sequence length="77" mass="8653">MLLSFAQRSPTPICAPSKQERKSYRVEAKMKRNVIRIWPALMVEARFLLEPHVVSDGQKTGFRAESQGLLAGRAQAV</sequence>
<gene>
    <name evidence="1" type="ORF">AUC69_14305</name>
</gene>
<dbReference type="Proteomes" id="UP000094472">
    <property type="component" value="Unassembled WGS sequence"/>
</dbReference>
<name>A0A1E3VTA5_9HYPH</name>
<dbReference type="STRING" id="1774969.AUC69_14305"/>